<evidence type="ECO:0000313" key="3">
    <source>
        <dbReference type="Proteomes" id="UP000197991"/>
    </source>
</evidence>
<organism evidence="2 3">
    <name type="scientific">Salmonella bongori serovar 66:z41:- str. SA19983605</name>
    <dbReference type="NCBI Taxonomy" id="1243617"/>
    <lineage>
        <taxon>Bacteria</taxon>
        <taxon>Pseudomonadati</taxon>
        <taxon>Pseudomonadota</taxon>
        <taxon>Gammaproteobacteria</taxon>
        <taxon>Enterobacterales</taxon>
        <taxon>Enterobacteriaceae</taxon>
        <taxon>Salmonella</taxon>
    </lineage>
</organism>
<dbReference type="AlphaFoldDB" id="A0A248KCZ2"/>
<dbReference type="Proteomes" id="UP000197991">
    <property type="component" value="Chromosome"/>
</dbReference>
<protein>
    <submittedName>
        <fullName evidence="2">DUF1127 domain-containing protein</fullName>
    </submittedName>
</protein>
<dbReference type="Pfam" id="PF06568">
    <property type="entry name" value="YjiS-like"/>
    <property type="match status" value="1"/>
</dbReference>
<proteinExistence type="predicted"/>
<dbReference type="RefSeq" id="WP_000397913.1">
    <property type="nucleotide sequence ID" value="NZ_CP022120.1"/>
</dbReference>
<reference evidence="2 3" key="1">
    <citation type="submission" date="2017-06" db="EMBL/GenBank/DDBJ databases">
        <title>Salmonella reference genomes for public health.</title>
        <authorList>
            <person name="Robertson J."/>
            <person name="Yoshida C."/>
            <person name="Gurnik S."/>
            <person name="Nash J."/>
        </authorList>
    </citation>
    <scope>NUCLEOTIDE SEQUENCE [LARGE SCALE GENOMIC DNA]</scope>
    <source>
        <strain evidence="2 3">SA19983605</strain>
    </source>
</reference>
<sequence>MEFYENRARQPFIGFVQLRRALRRWWLRRIARQALRRMSDEQLNDIGLKREDVE</sequence>
<dbReference type="InterPro" id="IPR009506">
    <property type="entry name" value="YjiS-like"/>
</dbReference>
<dbReference type="EMBL" id="CP022120">
    <property type="protein sequence ID" value="ASG56139.1"/>
    <property type="molecule type" value="Genomic_DNA"/>
</dbReference>
<gene>
    <name evidence="2" type="ORF">LFZ56_18800</name>
</gene>
<evidence type="ECO:0000259" key="1">
    <source>
        <dbReference type="Pfam" id="PF06568"/>
    </source>
</evidence>
<evidence type="ECO:0000313" key="2">
    <source>
        <dbReference type="EMBL" id="ASG56139.1"/>
    </source>
</evidence>
<dbReference type="GeneID" id="44983001"/>
<accession>A0A248KCZ2</accession>
<feature type="domain" description="YjiS-like" evidence="1">
    <location>
        <begin position="18"/>
        <end position="54"/>
    </location>
</feature>
<name>A0A248KCZ2_SALBN</name>
<keyword evidence="3" id="KW-1185">Reference proteome</keyword>